<dbReference type="Proteomes" id="UP000887226">
    <property type="component" value="Unassembled WGS sequence"/>
</dbReference>
<evidence type="ECO:0000313" key="1">
    <source>
        <dbReference type="EMBL" id="KAG9247210.1"/>
    </source>
</evidence>
<protein>
    <submittedName>
        <fullName evidence="1">Uncharacterized protein</fullName>
    </submittedName>
</protein>
<dbReference type="InterPro" id="IPR023213">
    <property type="entry name" value="CAT-like_dom_sf"/>
</dbReference>
<dbReference type="OrthoDB" id="1862401at2759"/>
<gene>
    <name evidence="1" type="ORF">BJ878DRAFT_477574</name>
</gene>
<accession>A0A9P7Z8B7</accession>
<dbReference type="AlphaFoldDB" id="A0A9P7Z8B7"/>
<sequence length="330" mass="36464">MKIVPAMNCEAVPAPEFDQIRVTKTQQIPENDMDLAITKVLRQETPGISSGGPKDLPIGSSISMVSARRPASLSLVQLNFIDDGLILVWNVHHYFGYSTTWYSWAQIWAEKCRKASGFEIVHPFPTPSRRVTPGSMPPALLLETHRAQFFYFYPVALAVVDEEASPKNVVQKPIDSLFDKDPNSHFGSAVDGRSRMNPPTHPEPQGCWPTYAHADIRIPKLLSGSLADIAIELRRSIAKIHDDWTGEMGTLVDGLVDANRMIAKGFVDMPGKNFTQASAKKSVLLGGHCILQHRVLAPLDGSTQSLAPGCQNQKRLRGLYSNQQQSVRDI</sequence>
<keyword evidence="2" id="KW-1185">Reference proteome</keyword>
<dbReference type="EMBL" id="MU253778">
    <property type="protein sequence ID" value="KAG9247210.1"/>
    <property type="molecule type" value="Genomic_DNA"/>
</dbReference>
<dbReference type="Gene3D" id="3.30.559.10">
    <property type="entry name" value="Chloramphenicol acetyltransferase-like domain"/>
    <property type="match status" value="2"/>
</dbReference>
<evidence type="ECO:0000313" key="2">
    <source>
        <dbReference type="Proteomes" id="UP000887226"/>
    </source>
</evidence>
<comment type="caution">
    <text evidence="1">The sequence shown here is derived from an EMBL/GenBank/DDBJ whole genome shotgun (WGS) entry which is preliminary data.</text>
</comment>
<name>A0A9P7Z8B7_9HELO</name>
<reference evidence="1" key="1">
    <citation type="journal article" date="2021" name="IMA Fungus">
        <title>Genomic characterization of three marine fungi, including Emericellopsis atlantica sp. nov. with signatures of a generalist lifestyle and marine biomass degradation.</title>
        <authorList>
            <person name="Hagestad O.C."/>
            <person name="Hou L."/>
            <person name="Andersen J.H."/>
            <person name="Hansen E.H."/>
            <person name="Altermark B."/>
            <person name="Li C."/>
            <person name="Kuhnert E."/>
            <person name="Cox R.J."/>
            <person name="Crous P.W."/>
            <person name="Spatafora J.W."/>
            <person name="Lail K."/>
            <person name="Amirebrahimi M."/>
            <person name="Lipzen A."/>
            <person name="Pangilinan J."/>
            <person name="Andreopoulos W."/>
            <person name="Hayes R.D."/>
            <person name="Ng V."/>
            <person name="Grigoriev I.V."/>
            <person name="Jackson S.A."/>
            <person name="Sutton T.D.S."/>
            <person name="Dobson A.D.W."/>
            <person name="Rama T."/>
        </authorList>
    </citation>
    <scope>NUCLEOTIDE SEQUENCE</scope>
    <source>
        <strain evidence="1">TRa3180A</strain>
    </source>
</reference>
<organism evidence="1 2">
    <name type="scientific">Calycina marina</name>
    <dbReference type="NCBI Taxonomy" id="1763456"/>
    <lineage>
        <taxon>Eukaryota</taxon>
        <taxon>Fungi</taxon>
        <taxon>Dikarya</taxon>
        <taxon>Ascomycota</taxon>
        <taxon>Pezizomycotina</taxon>
        <taxon>Leotiomycetes</taxon>
        <taxon>Helotiales</taxon>
        <taxon>Pezizellaceae</taxon>
        <taxon>Calycina</taxon>
    </lineage>
</organism>
<proteinExistence type="predicted"/>